<reference evidence="3 4" key="1">
    <citation type="submission" date="2019-09" db="EMBL/GenBank/DDBJ databases">
        <title>Taxonomy of Antarctic Massilia spp.: description of Massilia rubra sp. nov., Massilia aquatica sp. nov., Massilia mucilaginosa sp. nov., Massilia frigida sp. nov. isolated from streams, lakes and regoliths.</title>
        <authorList>
            <person name="Holochova P."/>
            <person name="Sedlacek I."/>
            <person name="Kralova S."/>
            <person name="Maslanova I."/>
            <person name="Busse H.-J."/>
            <person name="Stankova E."/>
            <person name="Vrbovska V."/>
            <person name="Kovarovic V."/>
            <person name="Bartak M."/>
            <person name="Svec P."/>
            <person name="Pantucek R."/>
        </authorList>
    </citation>
    <scope>NUCLEOTIDE SEQUENCE [LARGE SCALE GENOMIC DNA]</scope>
    <source>
        <strain evidence="3 4">CCM 8693</strain>
    </source>
</reference>
<evidence type="ECO:0000313" key="4">
    <source>
        <dbReference type="Proteomes" id="UP000819052"/>
    </source>
</evidence>
<evidence type="ECO:0000256" key="2">
    <source>
        <dbReference type="SAM" id="Phobius"/>
    </source>
</evidence>
<feature type="region of interest" description="Disordered" evidence="1">
    <location>
        <begin position="62"/>
        <end position="110"/>
    </location>
</feature>
<sequence>MPTLHPSTDIAFSRPPGRWLTIGIVIGLHAALLLAWHHTREQAPLRDEDSGPRIQWIDTVAPKAGEPAPQARPVPAASASSEPVRAARTRRDAPATPPAPPAPAISVPATPESEAPAIALLPPDPFATEPAPAAPAGGADAIRKRALADLAKIDKELRKASLNKFAVPDDSPQKRLIAGIQSARRNPTLFEKAEIEEITTGNSDRGGRMYKIKTALGTYCVTYPSATDPMGSKKYTLCPN</sequence>
<keyword evidence="2" id="KW-1133">Transmembrane helix</keyword>
<evidence type="ECO:0000256" key="1">
    <source>
        <dbReference type="SAM" id="MobiDB-lite"/>
    </source>
</evidence>
<keyword evidence="2" id="KW-0812">Transmembrane</keyword>
<keyword evidence="4" id="KW-1185">Reference proteome</keyword>
<accession>A0ABX0M466</accession>
<dbReference type="Proteomes" id="UP000819052">
    <property type="component" value="Unassembled WGS sequence"/>
</dbReference>
<evidence type="ECO:0000313" key="3">
    <source>
        <dbReference type="EMBL" id="NHZ41990.1"/>
    </source>
</evidence>
<organism evidence="3 4">
    <name type="scientific">Massilia aquatica</name>
    <dbReference type="NCBI Taxonomy" id="2609000"/>
    <lineage>
        <taxon>Bacteria</taxon>
        <taxon>Pseudomonadati</taxon>
        <taxon>Pseudomonadota</taxon>
        <taxon>Betaproteobacteria</taxon>
        <taxon>Burkholderiales</taxon>
        <taxon>Oxalobacteraceae</taxon>
        <taxon>Telluria group</taxon>
        <taxon>Massilia</taxon>
    </lineage>
</organism>
<feature type="transmembrane region" description="Helical" evidence="2">
    <location>
        <begin position="20"/>
        <end position="36"/>
    </location>
</feature>
<proteinExistence type="predicted"/>
<protein>
    <submittedName>
        <fullName evidence="3">Uncharacterized protein</fullName>
    </submittedName>
</protein>
<dbReference type="EMBL" id="VVIW01000010">
    <property type="protein sequence ID" value="NHZ41990.1"/>
    <property type="molecule type" value="Genomic_DNA"/>
</dbReference>
<gene>
    <name evidence="3" type="ORF">F1609_17725</name>
</gene>
<dbReference type="RefSeq" id="WP_167077751.1">
    <property type="nucleotide sequence ID" value="NZ_VVIW01000010.1"/>
</dbReference>
<name>A0ABX0M466_9BURK</name>
<comment type="caution">
    <text evidence="3">The sequence shown here is derived from an EMBL/GenBank/DDBJ whole genome shotgun (WGS) entry which is preliminary data.</text>
</comment>
<keyword evidence="2" id="KW-0472">Membrane</keyword>